<dbReference type="PANTHER" id="PTHR14096:SF59">
    <property type="entry name" value="APOLIPOPROTEIN L, 1 ISOFORM X1"/>
    <property type="match status" value="1"/>
</dbReference>
<accession>A0A2D0S5F6</accession>
<dbReference type="GO" id="GO:0005576">
    <property type="term" value="C:extracellular region"/>
    <property type="evidence" value="ECO:0007669"/>
    <property type="project" value="InterPro"/>
</dbReference>
<organism evidence="4 5">
    <name type="scientific">Ictalurus punctatus</name>
    <name type="common">Channel catfish</name>
    <name type="synonym">Silurus punctatus</name>
    <dbReference type="NCBI Taxonomy" id="7998"/>
    <lineage>
        <taxon>Eukaryota</taxon>
        <taxon>Metazoa</taxon>
        <taxon>Chordata</taxon>
        <taxon>Craniata</taxon>
        <taxon>Vertebrata</taxon>
        <taxon>Euteleostomi</taxon>
        <taxon>Actinopterygii</taxon>
        <taxon>Neopterygii</taxon>
        <taxon>Teleostei</taxon>
        <taxon>Ostariophysi</taxon>
        <taxon>Siluriformes</taxon>
        <taxon>Ictaluridae</taxon>
        <taxon>Ictalurus</taxon>
    </lineage>
</organism>
<gene>
    <name evidence="5" type="primary">LOC108273331</name>
</gene>
<feature type="transmembrane region" description="Helical" evidence="3">
    <location>
        <begin position="276"/>
        <end position="301"/>
    </location>
</feature>
<reference evidence="4" key="1">
    <citation type="journal article" date="2016" name="Nat. Commun.">
        <title>The channel catfish genome sequence provides insights into the evolution of scale formation in teleosts.</title>
        <authorList>
            <person name="Liu Z."/>
            <person name="Liu S."/>
            <person name="Yao J."/>
            <person name="Bao L."/>
            <person name="Zhang J."/>
            <person name="Li Y."/>
            <person name="Jiang C."/>
            <person name="Sun L."/>
            <person name="Wang R."/>
            <person name="Zhang Y."/>
            <person name="Zhou T."/>
            <person name="Zeng Q."/>
            <person name="Fu Q."/>
            <person name="Gao S."/>
            <person name="Li N."/>
            <person name="Koren S."/>
            <person name="Jiang Y."/>
            <person name="Zimin A."/>
            <person name="Xu P."/>
            <person name="Phillippy A.M."/>
            <person name="Geng X."/>
            <person name="Song L."/>
            <person name="Sun F."/>
            <person name="Li C."/>
            <person name="Wang X."/>
            <person name="Chen A."/>
            <person name="Jin Y."/>
            <person name="Yuan Z."/>
            <person name="Yang Y."/>
            <person name="Tan S."/>
            <person name="Peatman E."/>
            <person name="Lu J."/>
            <person name="Qin Z."/>
            <person name="Dunham R."/>
            <person name="Li Z."/>
            <person name="Sonstegard T."/>
            <person name="Feng J."/>
            <person name="Danzmann R.G."/>
            <person name="Schroeder S."/>
            <person name="Scheffler B."/>
            <person name="Duke M.V."/>
            <person name="Ballard L."/>
            <person name="Kucuktas H."/>
            <person name="Kaltenboeck L."/>
            <person name="Liu H."/>
            <person name="Armbruster J."/>
            <person name="Xie Y."/>
            <person name="Kirby M.L."/>
            <person name="Tian Y."/>
            <person name="Flanagan M.E."/>
            <person name="Mu W."/>
            <person name="Waldbieser G.C."/>
        </authorList>
    </citation>
    <scope>NUCLEOTIDE SEQUENCE [LARGE SCALE GENOMIC DNA]</scope>
    <source>
        <strain evidence="4">SDA103</strain>
    </source>
</reference>
<evidence type="ECO:0000313" key="4">
    <source>
        <dbReference type="Proteomes" id="UP000221080"/>
    </source>
</evidence>
<name>A0A2D0S5F6_ICTPU</name>
<dbReference type="RefSeq" id="XP_017337989.1">
    <property type="nucleotide sequence ID" value="XM_017482500.3"/>
</dbReference>
<keyword evidence="3" id="KW-0472">Membrane</keyword>
<dbReference type="GO" id="GO:0042157">
    <property type="term" value="P:lipoprotein metabolic process"/>
    <property type="evidence" value="ECO:0007669"/>
    <property type="project" value="InterPro"/>
</dbReference>
<reference evidence="5" key="2">
    <citation type="submission" date="2025-08" db="UniProtKB">
        <authorList>
            <consortium name="RefSeq"/>
        </authorList>
    </citation>
    <scope>IDENTIFICATION</scope>
    <source>
        <tissue evidence="5">Blood</tissue>
    </source>
</reference>
<dbReference type="Proteomes" id="UP000221080">
    <property type="component" value="Chromosome 12"/>
</dbReference>
<dbReference type="AlphaFoldDB" id="A0A2D0S5F6"/>
<keyword evidence="4" id="KW-1185">Reference proteome</keyword>
<dbReference type="GeneID" id="108273331"/>
<dbReference type="GO" id="GO:0006869">
    <property type="term" value="P:lipid transport"/>
    <property type="evidence" value="ECO:0007669"/>
    <property type="project" value="InterPro"/>
</dbReference>
<dbReference type="PANTHER" id="PTHR14096">
    <property type="entry name" value="APOLIPOPROTEIN L"/>
    <property type="match status" value="1"/>
</dbReference>
<comment type="similarity">
    <text evidence="1">Belongs to the apolipoprotein L family.</text>
</comment>
<protein>
    <submittedName>
        <fullName evidence="5">Apolipoprotein L1 isoform X2</fullName>
    </submittedName>
</protein>
<feature type="region of interest" description="Disordered" evidence="2">
    <location>
        <begin position="25"/>
        <end position="51"/>
    </location>
</feature>
<sequence length="440" mass="47799">MATRPAPAPRAGLTKQKAIWFENMETQQQAEVEQDGTAAPSRLQDKKPPSVLPKTYKKIKLVGQPLPGMAHSNSLPESFGQNGKEAVTVQRNRGIEDDIQSLTVQCTNQNLVESKFGAQEKPHTTSQVLLTQQSLPGNLQQFRRSKAFSESSFSTLKQTFSQDHQDSQGNVDFMEWWESAKTWKGFESSGPEKFDAKAFTQKAENLKRALWVFDYLLAERGANLQGHIIELQEVADGIDKVHKGVKIAGITGGAAGALGVAAAVGGVILAPVTMGASLAVTVVGVGVAAAGGVTGASAAITNKVHTNMDRKKVETILKEHSIQIEEIERCVKFIGTHIVSLKKYDLSTLKGVDWNSLKMARMAHNFGDSVGAIGEVSKSSGMIEGLTLGLDMYFSKEDSKELKKGSETKFAKQIRKVAKQMQASLDELMKFKTMVASEDM</sequence>
<evidence type="ECO:0000256" key="1">
    <source>
        <dbReference type="ARBA" id="ARBA00010090"/>
    </source>
</evidence>
<evidence type="ECO:0000313" key="5">
    <source>
        <dbReference type="RefSeq" id="XP_017337989.1"/>
    </source>
</evidence>
<evidence type="ECO:0000256" key="3">
    <source>
        <dbReference type="SAM" id="Phobius"/>
    </source>
</evidence>
<dbReference type="GO" id="GO:0016020">
    <property type="term" value="C:membrane"/>
    <property type="evidence" value="ECO:0007669"/>
    <property type="project" value="TreeGrafter"/>
</dbReference>
<dbReference type="OMA" id="WFENMET"/>
<dbReference type="InterPro" id="IPR008405">
    <property type="entry name" value="ApoL"/>
</dbReference>
<proteinExistence type="inferred from homology"/>
<feature type="transmembrane region" description="Helical" evidence="3">
    <location>
        <begin position="247"/>
        <end position="270"/>
    </location>
</feature>
<dbReference type="Pfam" id="PF05461">
    <property type="entry name" value="ApoL"/>
    <property type="match status" value="1"/>
</dbReference>
<keyword evidence="3" id="KW-1133">Transmembrane helix</keyword>
<dbReference type="GO" id="GO:0008289">
    <property type="term" value="F:lipid binding"/>
    <property type="evidence" value="ECO:0007669"/>
    <property type="project" value="InterPro"/>
</dbReference>
<dbReference type="OrthoDB" id="8920155at2759"/>
<evidence type="ECO:0000256" key="2">
    <source>
        <dbReference type="SAM" id="MobiDB-lite"/>
    </source>
</evidence>
<keyword evidence="3" id="KW-0812">Transmembrane</keyword>